<sequence>IWDATTGAPVGEPLKGHTEGISSVAYSPNSQHVVSGSRDQTIRIWDATTGVPVGEPLKGHTNAITSVAYSPNDTSMLFNLQSLSHCISDHKSSIHPVSTSSTARTGVGIGPELIDDNGWVRSSEGLLFWIPEDCRSGLTCPATLIIPSTGRYRRVRLNFASFQYGPEWTNVCGDV</sequence>
<keyword evidence="5" id="KW-1185">Reference proteome</keyword>
<dbReference type="InterPro" id="IPR036322">
    <property type="entry name" value="WD40_repeat_dom_sf"/>
</dbReference>
<dbReference type="PROSITE" id="PS50082">
    <property type="entry name" value="WD_REPEATS_2"/>
    <property type="match status" value="1"/>
</dbReference>
<feature type="repeat" description="WD" evidence="3">
    <location>
        <begin position="14"/>
        <end position="55"/>
    </location>
</feature>
<dbReference type="OrthoDB" id="6262491at2759"/>
<evidence type="ECO:0000256" key="3">
    <source>
        <dbReference type="PROSITE-ProRule" id="PRU00221"/>
    </source>
</evidence>
<dbReference type="EMBL" id="KN824322">
    <property type="protein sequence ID" value="KIM24624.1"/>
    <property type="molecule type" value="Genomic_DNA"/>
</dbReference>
<dbReference type="InterPro" id="IPR001680">
    <property type="entry name" value="WD40_rpt"/>
</dbReference>
<dbReference type="PANTHER" id="PTHR19848:SF8">
    <property type="entry name" value="F-BOX AND WD REPEAT DOMAIN CONTAINING 7"/>
    <property type="match status" value="1"/>
</dbReference>
<dbReference type="SMART" id="SM00320">
    <property type="entry name" value="WD40"/>
    <property type="match status" value="2"/>
</dbReference>
<dbReference type="Proteomes" id="UP000054097">
    <property type="component" value="Unassembled WGS sequence"/>
</dbReference>
<evidence type="ECO:0000256" key="2">
    <source>
        <dbReference type="ARBA" id="ARBA00022737"/>
    </source>
</evidence>
<keyword evidence="2" id="KW-0677">Repeat</keyword>
<name>A0A0C3AXB9_SERVB</name>
<dbReference type="Gene3D" id="2.130.10.10">
    <property type="entry name" value="YVTN repeat-like/Quinoprotein amine dehydrogenase"/>
    <property type="match status" value="1"/>
</dbReference>
<accession>A0A0C3AXB9</accession>
<reference evidence="4 5" key="1">
    <citation type="submission" date="2014-04" db="EMBL/GenBank/DDBJ databases">
        <authorList>
            <consortium name="DOE Joint Genome Institute"/>
            <person name="Kuo A."/>
            <person name="Zuccaro A."/>
            <person name="Kohler A."/>
            <person name="Nagy L.G."/>
            <person name="Floudas D."/>
            <person name="Copeland A."/>
            <person name="Barry K.W."/>
            <person name="Cichocki N."/>
            <person name="Veneault-Fourrey C."/>
            <person name="LaButti K."/>
            <person name="Lindquist E.A."/>
            <person name="Lipzen A."/>
            <person name="Lundell T."/>
            <person name="Morin E."/>
            <person name="Murat C."/>
            <person name="Sun H."/>
            <person name="Tunlid A."/>
            <person name="Henrissat B."/>
            <person name="Grigoriev I.V."/>
            <person name="Hibbett D.S."/>
            <person name="Martin F."/>
            <person name="Nordberg H.P."/>
            <person name="Cantor M.N."/>
            <person name="Hua S.X."/>
        </authorList>
    </citation>
    <scope>NUCLEOTIDE SEQUENCE [LARGE SCALE GENOMIC DNA]</scope>
    <source>
        <strain evidence="4 5">MAFF 305830</strain>
    </source>
</reference>
<reference evidence="5" key="2">
    <citation type="submission" date="2015-01" db="EMBL/GenBank/DDBJ databases">
        <title>Evolutionary Origins and Diversification of the Mycorrhizal Mutualists.</title>
        <authorList>
            <consortium name="DOE Joint Genome Institute"/>
            <consortium name="Mycorrhizal Genomics Consortium"/>
            <person name="Kohler A."/>
            <person name="Kuo A."/>
            <person name="Nagy L.G."/>
            <person name="Floudas D."/>
            <person name="Copeland A."/>
            <person name="Barry K.W."/>
            <person name="Cichocki N."/>
            <person name="Veneault-Fourrey C."/>
            <person name="LaButti K."/>
            <person name="Lindquist E.A."/>
            <person name="Lipzen A."/>
            <person name="Lundell T."/>
            <person name="Morin E."/>
            <person name="Murat C."/>
            <person name="Riley R."/>
            <person name="Ohm R."/>
            <person name="Sun H."/>
            <person name="Tunlid A."/>
            <person name="Henrissat B."/>
            <person name="Grigoriev I.V."/>
            <person name="Hibbett D.S."/>
            <person name="Martin F."/>
        </authorList>
    </citation>
    <scope>NUCLEOTIDE SEQUENCE [LARGE SCALE GENOMIC DNA]</scope>
    <source>
        <strain evidence="5">MAFF 305830</strain>
    </source>
</reference>
<proteinExistence type="predicted"/>
<dbReference type="Pfam" id="PF00400">
    <property type="entry name" value="WD40"/>
    <property type="match status" value="2"/>
</dbReference>
<dbReference type="SUPFAM" id="SSF50978">
    <property type="entry name" value="WD40 repeat-like"/>
    <property type="match status" value="1"/>
</dbReference>
<dbReference type="PROSITE" id="PS00678">
    <property type="entry name" value="WD_REPEATS_1"/>
    <property type="match status" value="1"/>
</dbReference>
<keyword evidence="1 3" id="KW-0853">WD repeat</keyword>
<dbReference type="InterPro" id="IPR019775">
    <property type="entry name" value="WD40_repeat_CS"/>
</dbReference>
<evidence type="ECO:0000256" key="1">
    <source>
        <dbReference type="ARBA" id="ARBA00022574"/>
    </source>
</evidence>
<evidence type="ECO:0000313" key="5">
    <source>
        <dbReference type="Proteomes" id="UP000054097"/>
    </source>
</evidence>
<dbReference type="HOGENOM" id="CLU_000288_57_19_1"/>
<dbReference type="InterPro" id="IPR015943">
    <property type="entry name" value="WD40/YVTN_repeat-like_dom_sf"/>
</dbReference>
<dbReference type="AlphaFoldDB" id="A0A0C3AXB9"/>
<organism evidence="4 5">
    <name type="scientific">Serendipita vermifera MAFF 305830</name>
    <dbReference type="NCBI Taxonomy" id="933852"/>
    <lineage>
        <taxon>Eukaryota</taxon>
        <taxon>Fungi</taxon>
        <taxon>Dikarya</taxon>
        <taxon>Basidiomycota</taxon>
        <taxon>Agaricomycotina</taxon>
        <taxon>Agaricomycetes</taxon>
        <taxon>Sebacinales</taxon>
        <taxon>Serendipitaceae</taxon>
        <taxon>Serendipita</taxon>
    </lineage>
</organism>
<evidence type="ECO:0000313" key="4">
    <source>
        <dbReference type="EMBL" id="KIM24624.1"/>
    </source>
</evidence>
<dbReference type="PANTHER" id="PTHR19848">
    <property type="entry name" value="WD40 REPEAT PROTEIN"/>
    <property type="match status" value="1"/>
</dbReference>
<feature type="non-terminal residue" evidence="4">
    <location>
        <position position="1"/>
    </location>
</feature>
<dbReference type="PROSITE" id="PS50294">
    <property type="entry name" value="WD_REPEATS_REGION"/>
    <property type="match status" value="1"/>
</dbReference>
<dbReference type="STRING" id="933852.A0A0C3AXB9"/>
<protein>
    <submittedName>
        <fullName evidence="4">Uncharacterized protein</fullName>
    </submittedName>
</protein>
<gene>
    <name evidence="4" type="ORF">M408DRAFT_75670</name>
</gene>